<organism evidence="1 2">
    <name type="scientific">Catenuloplanes nepalensis</name>
    <dbReference type="NCBI Taxonomy" id="587533"/>
    <lineage>
        <taxon>Bacteria</taxon>
        <taxon>Bacillati</taxon>
        <taxon>Actinomycetota</taxon>
        <taxon>Actinomycetes</taxon>
        <taxon>Micromonosporales</taxon>
        <taxon>Micromonosporaceae</taxon>
        <taxon>Catenuloplanes</taxon>
    </lineage>
</organism>
<evidence type="ECO:0000313" key="2">
    <source>
        <dbReference type="Proteomes" id="UP001240984"/>
    </source>
</evidence>
<protein>
    <submittedName>
        <fullName evidence="1">Uncharacterized protein</fullName>
    </submittedName>
</protein>
<dbReference type="RefSeq" id="WP_306835231.1">
    <property type="nucleotide sequence ID" value="NZ_JAUSRA010000001.1"/>
</dbReference>
<gene>
    <name evidence="1" type="ORF">J2S43_006340</name>
</gene>
<proteinExistence type="predicted"/>
<evidence type="ECO:0000313" key="1">
    <source>
        <dbReference type="EMBL" id="MDP9797828.1"/>
    </source>
</evidence>
<sequence>MRLEQTAGIDLSADDVLIATKSAASFGVEPELVTALLATRRIGDAYLLTTQGDVVRKIVGSDTPWIIDVSDVSDDFAP</sequence>
<comment type="caution">
    <text evidence="1">The sequence shown here is derived from an EMBL/GenBank/DDBJ whole genome shotgun (WGS) entry which is preliminary data.</text>
</comment>
<accession>A0ABT9N2A4</accession>
<dbReference type="EMBL" id="JAUSRA010000001">
    <property type="protein sequence ID" value="MDP9797828.1"/>
    <property type="molecule type" value="Genomic_DNA"/>
</dbReference>
<name>A0ABT9N2A4_9ACTN</name>
<reference evidence="1 2" key="1">
    <citation type="submission" date="2023-07" db="EMBL/GenBank/DDBJ databases">
        <title>Sequencing the genomes of 1000 actinobacteria strains.</title>
        <authorList>
            <person name="Klenk H.-P."/>
        </authorList>
    </citation>
    <scope>NUCLEOTIDE SEQUENCE [LARGE SCALE GENOMIC DNA]</scope>
    <source>
        <strain evidence="1 2">DSM 44710</strain>
    </source>
</reference>
<keyword evidence="2" id="KW-1185">Reference proteome</keyword>
<dbReference type="Proteomes" id="UP001240984">
    <property type="component" value="Unassembled WGS sequence"/>
</dbReference>